<evidence type="ECO:0000256" key="7">
    <source>
        <dbReference type="ARBA" id="ARBA00023098"/>
    </source>
</evidence>
<evidence type="ECO:0000256" key="5">
    <source>
        <dbReference type="ARBA" id="ARBA00022692"/>
    </source>
</evidence>
<keyword evidence="4" id="KW-0963">Cytoplasm</keyword>
<evidence type="ECO:0000256" key="11">
    <source>
        <dbReference type="SAM" id="MobiDB-lite"/>
    </source>
</evidence>
<dbReference type="Proteomes" id="UP001063166">
    <property type="component" value="Unassembled WGS sequence"/>
</dbReference>
<dbReference type="EMBL" id="BRPK01000007">
    <property type="protein sequence ID" value="GLB40034.1"/>
    <property type="molecule type" value="Genomic_DNA"/>
</dbReference>
<comment type="caution">
    <text evidence="13">The sequence shown here is derived from an EMBL/GenBank/DDBJ whole genome shotgun (WGS) entry which is preliminary data.</text>
</comment>
<name>A0A9P3PR49_LYOSH</name>
<evidence type="ECO:0000256" key="10">
    <source>
        <dbReference type="ARBA" id="ARBA00030458"/>
    </source>
</evidence>
<dbReference type="GO" id="GO:0019888">
    <property type="term" value="F:protein phosphatase regulator activity"/>
    <property type="evidence" value="ECO:0007669"/>
    <property type="project" value="InterPro"/>
</dbReference>
<dbReference type="GO" id="GO:0071595">
    <property type="term" value="C:Nem1-Spo7 phosphatase complex"/>
    <property type="evidence" value="ECO:0007669"/>
    <property type="project" value="InterPro"/>
</dbReference>
<protein>
    <recommendedName>
        <fullName evidence="10">Transmembrane protein 188</fullName>
    </recommendedName>
</protein>
<dbReference type="InterPro" id="IPR019168">
    <property type="entry name" value="NEP1-R1"/>
</dbReference>
<evidence type="ECO:0000256" key="12">
    <source>
        <dbReference type="SAM" id="Phobius"/>
    </source>
</evidence>
<evidence type="ECO:0000256" key="9">
    <source>
        <dbReference type="ARBA" id="ARBA00023242"/>
    </source>
</evidence>
<keyword evidence="9" id="KW-0539">Nucleus</keyword>
<dbReference type="GO" id="GO:0031965">
    <property type="term" value="C:nuclear membrane"/>
    <property type="evidence" value="ECO:0007669"/>
    <property type="project" value="UniProtKB-SubCell"/>
</dbReference>
<evidence type="ECO:0000256" key="2">
    <source>
        <dbReference type="ARBA" id="ARBA00004496"/>
    </source>
</evidence>
<accession>A0A9P3PR49</accession>
<evidence type="ECO:0000256" key="4">
    <source>
        <dbReference type="ARBA" id="ARBA00022490"/>
    </source>
</evidence>
<dbReference type="GO" id="GO:0006629">
    <property type="term" value="P:lipid metabolic process"/>
    <property type="evidence" value="ECO:0007669"/>
    <property type="project" value="UniProtKB-KW"/>
</dbReference>
<dbReference type="InterPro" id="IPR005605">
    <property type="entry name" value="Spo7"/>
</dbReference>
<evidence type="ECO:0000256" key="3">
    <source>
        <dbReference type="ARBA" id="ARBA00010998"/>
    </source>
</evidence>
<gene>
    <name evidence="13" type="ORF">LshimejAT787_0705440</name>
</gene>
<sequence length="371" mass="41318">MPPRSTPPPKGSSFPPNDVSTYRDLLLFEERLKSNAASLQRRKARYQLFLFQLLLIITFLLAERLLPEIYTSDVQVTIHPYFTSGLLFVSVTTLVLFFASGMYSEKIAYANKISAAQIRAPRQPRAALLQYVPQRPQATHHLEIPLQPAVLLLPPSQRTLTHPPTHRTIHATLPLTISCLRRWRPVPVPLSLLLAHLPPDPLDPPATNPRGELIFSSRVEKSFREPYERYRAAFERKREEREREKMLQASWWRWMLRRWYGPVPVPQAGRGGSPLVGSAPPLRAAGSSSSSSAGTVGRKARLSRSATPEASGGAGGIMMRQREKSGTPLVKQETPPTEQEGCDGLLQGPPDILNTLTDASVTPYTMTPGTL</sequence>
<evidence type="ECO:0000313" key="13">
    <source>
        <dbReference type="EMBL" id="GLB40034.1"/>
    </source>
</evidence>
<keyword evidence="6 12" id="KW-1133">Transmembrane helix</keyword>
<dbReference type="PANTHER" id="PTHR20996:SF1">
    <property type="entry name" value="NUCLEAR ENVELOPE PHOSPHATASE-REGULATORY SUBUNIT 1"/>
    <property type="match status" value="1"/>
</dbReference>
<proteinExistence type="inferred from homology"/>
<keyword evidence="14" id="KW-1185">Reference proteome</keyword>
<evidence type="ECO:0000313" key="14">
    <source>
        <dbReference type="Proteomes" id="UP001063166"/>
    </source>
</evidence>
<evidence type="ECO:0000256" key="6">
    <source>
        <dbReference type="ARBA" id="ARBA00022989"/>
    </source>
</evidence>
<dbReference type="GO" id="GO:0005737">
    <property type="term" value="C:cytoplasm"/>
    <property type="evidence" value="ECO:0007669"/>
    <property type="project" value="UniProtKB-SubCell"/>
</dbReference>
<feature type="compositionally biased region" description="Polar residues" evidence="11">
    <location>
        <begin position="354"/>
        <end position="371"/>
    </location>
</feature>
<comment type="subcellular location">
    <subcellularLocation>
        <location evidence="2">Cytoplasm</location>
    </subcellularLocation>
    <subcellularLocation>
        <location evidence="1">Nucleus membrane</location>
        <topology evidence="1">Multi-pass membrane protein</topology>
    </subcellularLocation>
</comment>
<feature type="region of interest" description="Disordered" evidence="11">
    <location>
        <begin position="271"/>
        <end position="371"/>
    </location>
</feature>
<dbReference type="AlphaFoldDB" id="A0A9P3PR49"/>
<evidence type="ECO:0000256" key="1">
    <source>
        <dbReference type="ARBA" id="ARBA00004232"/>
    </source>
</evidence>
<dbReference type="OrthoDB" id="5599171at2759"/>
<dbReference type="PANTHER" id="PTHR20996">
    <property type="entry name" value="NUCLEAR ENVELOPE PHOSPHATASE-REGULATORY SUBUNIT 1"/>
    <property type="match status" value="1"/>
</dbReference>
<comment type="similarity">
    <text evidence="3">Belongs to the CNEP1R1 family.</text>
</comment>
<keyword evidence="8 12" id="KW-0472">Membrane</keyword>
<feature type="transmembrane region" description="Helical" evidence="12">
    <location>
        <begin position="78"/>
        <end position="99"/>
    </location>
</feature>
<dbReference type="Pfam" id="PF03907">
    <property type="entry name" value="Spo7"/>
    <property type="match status" value="1"/>
</dbReference>
<organism evidence="13 14">
    <name type="scientific">Lyophyllum shimeji</name>
    <name type="common">Hon-shimeji</name>
    <name type="synonym">Tricholoma shimeji</name>
    <dbReference type="NCBI Taxonomy" id="47721"/>
    <lineage>
        <taxon>Eukaryota</taxon>
        <taxon>Fungi</taxon>
        <taxon>Dikarya</taxon>
        <taxon>Basidiomycota</taxon>
        <taxon>Agaricomycotina</taxon>
        <taxon>Agaricomycetes</taxon>
        <taxon>Agaricomycetidae</taxon>
        <taxon>Agaricales</taxon>
        <taxon>Tricholomatineae</taxon>
        <taxon>Lyophyllaceae</taxon>
        <taxon>Lyophyllum</taxon>
    </lineage>
</organism>
<feature type="compositionally biased region" description="Low complexity" evidence="11">
    <location>
        <begin position="284"/>
        <end position="294"/>
    </location>
</feature>
<keyword evidence="5 12" id="KW-0812">Transmembrane</keyword>
<feature type="transmembrane region" description="Helical" evidence="12">
    <location>
        <begin position="48"/>
        <end position="66"/>
    </location>
</feature>
<reference evidence="13" key="1">
    <citation type="submission" date="2022-07" db="EMBL/GenBank/DDBJ databases">
        <title>The genome of Lyophyllum shimeji provides insight into the initial evolution of ectomycorrhizal fungal genome.</title>
        <authorList>
            <person name="Kobayashi Y."/>
            <person name="Shibata T."/>
            <person name="Hirakawa H."/>
            <person name="Shigenobu S."/>
            <person name="Nishiyama T."/>
            <person name="Yamada A."/>
            <person name="Hasebe M."/>
            <person name="Kawaguchi M."/>
        </authorList>
    </citation>
    <scope>NUCLEOTIDE SEQUENCE</scope>
    <source>
        <strain evidence="13">AT787</strain>
    </source>
</reference>
<keyword evidence="7" id="KW-0443">Lipid metabolism</keyword>
<evidence type="ECO:0000256" key="8">
    <source>
        <dbReference type="ARBA" id="ARBA00023136"/>
    </source>
</evidence>